<dbReference type="OrthoDB" id="4822551at2"/>
<gene>
    <name evidence="3" type="ORF">EJN90_05140</name>
</gene>
<feature type="transmembrane region" description="Helical" evidence="1">
    <location>
        <begin position="68"/>
        <end position="85"/>
    </location>
</feature>
<dbReference type="InterPro" id="IPR053150">
    <property type="entry name" value="Teicoplanin_resist-assoc"/>
</dbReference>
<feature type="transmembrane region" description="Helical" evidence="1">
    <location>
        <begin position="122"/>
        <end position="139"/>
    </location>
</feature>
<dbReference type="PANTHER" id="PTHR36834">
    <property type="entry name" value="MEMBRANE PROTEIN-RELATED"/>
    <property type="match status" value="1"/>
</dbReference>
<dbReference type="KEGG" id="jeh:EJN90_05140"/>
<keyword evidence="1" id="KW-1133">Transmembrane helix</keyword>
<name>A0A3Q9BKN8_9LACT</name>
<feature type="transmembrane region" description="Helical" evidence="1">
    <location>
        <begin position="97"/>
        <end position="116"/>
    </location>
</feature>
<keyword evidence="1" id="KW-0472">Membrane</keyword>
<evidence type="ECO:0000313" key="3">
    <source>
        <dbReference type="EMBL" id="AZP04101.1"/>
    </source>
</evidence>
<feature type="domain" description="VanZ-like" evidence="2">
    <location>
        <begin position="15"/>
        <end position="139"/>
    </location>
</feature>
<keyword evidence="4" id="KW-1185">Reference proteome</keyword>
<dbReference type="AlphaFoldDB" id="A0A3Q9BKN8"/>
<proteinExistence type="predicted"/>
<evidence type="ECO:0000313" key="4">
    <source>
        <dbReference type="Proteomes" id="UP000273326"/>
    </source>
</evidence>
<organism evidence="3 4">
    <name type="scientific">Jeotgalibaca ciconiae</name>
    <dbReference type="NCBI Taxonomy" id="2496265"/>
    <lineage>
        <taxon>Bacteria</taxon>
        <taxon>Bacillati</taxon>
        <taxon>Bacillota</taxon>
        <taxon>Bacilli</taxon>
        <taxon>Lactobacillales</taxon>
        <taxon>Carnobacteriaceae</taxon>
        <taxon>Jeotgalibaca</taxon>
    </lineage>
</organism>
<keyword evidence="1" id="KW-0812">Transmembrane</keyword>
<dbReference type="Pfam" id="PF04892">
    <property type="entry name" value="VanZ"/>
    <property type="match status" value="1"/>
</dbReference>
<dbReference type="PANTHER" id="PTHR36834:SF2">
    <property type="entry name" value="MEMBRANE PROTEIN"/>
    <property type="match status" value="1"/>
</dbReference>
<feature type="transmembrane region" description="Helical" evidence="1">
    <location>
        <begin position="12"/>
        <end position="32"/>
    </location>
</feature>
<protein>
    <submittedName>
        <fullName evidence="3">VanZ family protein</fullName>
    </submittedName>
</protein>
<feature type="transmembrane region" description="Helical" evidence="1">
    <location>
        <begin position="151"/>
        <end position="173"/>
    </location>
</feature>
<dbReference type="EMBL" id="CP034465">
    <property type="protein sequence ID" value="AZP04101.1"/>
    <property type="molecule type" value="Genomic_DNA"/>
</dbReference>
<accession>A0A3Q9BKN8</accession>
<evidence type="ECO:0000256" key="1">
    <source>
        <dbReference type="SAM" id="Phobius"/>
    </source>
</evidence>
<dbReference type="InterPro" id="IPR006976">
    <property type="entry name" value="VanZ-like"/>
</dbReference>
<reference evidence="4" key="1">
    <citation type="submission" date="2018-12" db="EMBL/GenBank/DDBJ databases">
        <title>Complete genome sequencing of Jeotgalibaca sp. H21T32.</title>
        <authorList>
            <person name="Bae J.-W."/>
            <person name="Lee S.-Y."/>
        </authorList>
    </citation>
    <scope>NUCLEOTIDE SEQUENCE [LARGE SCALE GENOMIC DNA]</scope>
    <source>
        <strain evidence="4">H21T32</strain>
    </source>
</reference>
<evidence type="ECO:0000259" key="2">
    <source>
        <dbReference type="Pfam" id="PF04892"/>
    </source>
</evidence>
<sequence>MTSLKNKESLGKILFFLYILAVIWIILFKFQLHIDDIKLLSDFNFGTVNLQPFQAPRRINGEVDYSEIIYNVLILIPFGILLPVVSKKMGWLRKIGGILLFTILLETSQYLFSLGACDITDVITNLTGGLIGLISYSTLKKWIEEETLDRYLIPIGYILFIFFLFLFVIIMNIHI</sequence>
<dbReference type="Proteomes" id="UP000273326">
    <property type="component" value="Chromosome"/>
</dbReference>